<evidence type="ECO:0000313" key="2">
    <source>
        <dbReference type="EMBL" id="KAG5166630.1"/>
    </source>
</evidence>
<dbReference type="AlphaFoldDB" id="A0A8H7XRR5"/>
<dbReference type="CDD" id="cd00821">
    <property type="entry name" value="PH"/>
    <property type="match status" value="1"/>
</dbReference>
<comment type="caution">
    <text evidence="2">The sequence shown here is derived from an EMBL/GenBank/DDBJ whole genome shotgun (WGS) entry which is preliminary data.</text>
</comment>
<feature type="region of interest" description="Disordered" evidence="1">
    <location>
        <begin position="150"/>
        <end position="333"/>
    </location>
</feature>
<accession>A0A8H7XRR5</accession>
<feature type="compositionally biased region" description="Low complexity" evidence="1">
    <location>
        <begin position="199"/>
        <end position="208"/>
    </location>
</feature>
<protein>
    <recommendedName>
        <fullName evidence="3">ADF-H domain-containing protein</fullName>
    </recommendedName>
</protein>
<sequence>MSDPAAIMAVYTSILDNQNNWLLLHYINDSYDELGLHSYGSQGLEEMKTRLSDLNKVFIAFYREEEDVDPGYIIINYIPTTVSGVKRARALVHSRRIGGIFKRHQSIFTVDSLSLITADNVREAIINPDTAFASPTSQTTPTTLVHATNKLSLEQREPAPVTPLEPLRPLRPKHLADSTNRPPPEQRDRHEIAPPLRPLQPLRAPSQPELKPLRAPSQPDLTQDMGRRSFGATYAPHIEPPHVPPVPPLPKGVGGNIFSNFLRKKKDSSDSADMPPPTPPKDNAVYYAPPVGESRSSPPPASPFASNRAAATYHRPRSLSEHATVSHSKGSTNVVVEVEPYAVPLKGKWSLDGGRPNDPSERARKRRELQLQREKEDKEAQQQEEMRLERIRREKEEMERQVIEYEARRRLEIERELRRVTTERKRKEQMEKEEEERRRQELEERRRQDREKRMEEHRRLERWRKEQARQTEFAARRAEEAKQREELERKKRIQKAEAKFKSVSMESEQAGWVTIQSKDGLSWKRRYYKFVKGSIFLYRSSKDLADALDEVSLQGQLKALKEWHEGYDDLEAILFSFVVEFKNGEHWALYADSEEDKYKILGLFKGAAGL</sequence>
<dbReference type="InterPro" id="IPR029006">
    <property type="entry name" value="ADF-H/Gelsolin-like_dom_sf"/>
</dbReference>
<name>A0A8H7XRR5_PSICU</name>
<feature type="compositionally biased region" description="Polar residues" evidence="1">
    <location>
        <begin position="321"/>
        <end position="333"/>
    </location>
</feature>
<feature type="compositionally biased region" description="Basic and acidic residues" evidence="1">
    <location>
        <begin position="358"/>
        <end position="393"/>
    </location>
</feature>
<feature type="region of interest" description="Disordered" evidence="1">
    <location>
        <begin position="422"/>
        <end position="451"/>
    </location>
</feature>
<dbReference type="SUPFAM" id="SSF50729">
    <property type="entry name" value="PH domain-like"/>
    <property type="match status" value="1"/>
</dbReference>
<evidence type="ECO:0008006" key="3">
    <source>
        <dbReference type="Google" id="ProtNLM"/>
    </source>
</evidence>
<evidence type="ECO:0000256" key="1">
    <source>
        <dbReference type="SAM" id="MobiDB-lite"/>
    </source>
</evidence>
<dbReference type="EMBL" id="JAFIQS010000008">
    <property type="protein sequence ID" value="KAG5166630.1"/>
    <property type="molecule type" value="Genomic_DNA"/>
</dbReference>
<dbReference type="InterPro" id="IPR011993">
    <property type="entry name" value="PH-like_dom_sf"/>
</dbReference>
<dbReference type="Gene3D" id="3.40.20.10">
    <property type="entry name" value="Severin"/>
    <property type="match status" value="1"/>
</dbReference>
<feature type="compositionally biased region" description="Pro residues" evidence="1">
    <location>
        <begin position="241"/>
        <end position="250"/>
    </location>
</feature>
<reference evidence="2" key="1">
    <citation type="submission" date="2021-02" db="EMBL/GenBank/DDBJ databases">
        <title>Psilocybe cubensis genome.</title>
        <authorList>
            <person name="Mckernan K.J."/>
            <person name="Crawford S."/>
            <person name="Trippe A."/>
            <person name="Kane L.T."/>
            <person name="Mclaughlin S."/>
        </authorList>
    </citation>
    <scope>NUCLEOTIDE SEQUENCE [LARGE SCALE GENOMIC DNA]</scope>
    <source>
        <strain evidence="2">MGC-MH-2018</strain>
    </source>
</reference>
<gene>
    <name evidence="2" type="ORF">JR316_008720</name>
</gene>
<dbReference type="SUPFAM" id="SSF55753">
    <property type="entry name" value="Actin depolymerizing proteins"/>
    <property type="match status" value="1"/>
</dbReference>
<organism evidence="2">
    <name type="scientific">Psilocybe cubensis</name>
    <name type="common">Psychedelic mushroom</name>
    <name type="synonym">Stropharia cubensis</name>
    <dbReference type="NCBI Taxonomy" id="181762"/>
    <lineage>
        <taxon>Eukaryota</taxon>
        <taxon>Fungi</taxon>
        <taxon>Dikarya</taxon>
        <taxon>Basidiomycota</taxon>
        <taxon>Agaricomycotina</taxon>
        <taxon>Agaricomycetes</taxon>
        <taxon>Agaricomycetidae</taxon>
        <taxon>Agaricales</taxon>
        <taxon>Agaricineae</taxon>
        <taxon>Strophariaceae</taxon>
        <taxon>Psilocybe</taxon>
    </lineage>
</organism>
<feature type="region of interest" description="Disordered" evidence="1">
    <location>
        <begin position="346"/>
        <end position="393"/>
    </location>
</feature>
<dbReference type="Gene3D" id="2.30.29.30">
    <property type="entry name" value="Pleckstrin-homology domain (PH domain)/Phosphotyrosine-binding domain (PTB)"/>
    <property type="match status" value="1"/>
</dbReference>
<proteinExistence type="predicted"/>